<gene>
    <name evidence="2" type="ORF">G210_5104</name>
</gene>
<dbReference type="EMBL" id="AOGT01000445">
    <property type="protein sequence ID" value="EMG49934.1"/>
    <property type="molecule type" value="Genomic_DNA"/>
</dbReference>
<evidence type="ECO:0000313" key="3">
    <source>
        <dbReference type="Proteomes" id="UP000011777"/>
    </source>
</evidence>
<name>M3K586_CANMX</name>
<dbReference type="Proteomes" id="UP000011777">
    <property type="component" value="Unassembled WGS sequence"/>
</dbReference>
<sequence>MPIIDIHTRATTTTKSSSKWSPGGIAAFVLIMFPFSAFFIYCTVKKVWRTFFVGIYNKISSIFKRRVPPPIQIQNPAIPVVVIEIPQPVYVNKPSSISYEEVPPYSSVVNANDLGNYDNRGNFHPVR</sequence>
<proteinExistence type="predicted"/>
<dbReference type="AlphaFoldDB" id="M3K586"/>
<evidence type="ECO:0000313" key="2">
    <source>
        <dbReference type="EMBL" id="EMG49934.1"/>
    </source>
</evidence>
<evidence type="ECO:0000256" key="1">
    <source>
        <dbReference type="SAM" id="Phobius"/>
    </source>
</evidence>
<accession>M3K586</accession>
<dbReference type="HOGENOM" id="CLU_1970246_0_0_1"/>
<protein>
    <submittedName>
        <fullName evidence="2">Uncharacterized protein</fullName>
    </submittedName>
</protein>
<keyword evidence="1" id="KW-0812">Transmembrane</keyword>
<feature type="transmembrane region" description="Helical" evidence="1">
    <location>
        <begin position="25"/>
        <end position="44"/>
    </location>
</feature>
<reference evidence="2 3" key="1">
    <citation type="submission" date="2013-02" db="EMBL/GenBank/DDBJ databases">
        <title>Genome sequence of Candida maltosa Xu316, a potential industrial strain for xylitol and ethanol production.</title>
        <authorList>
            <person name="Yu J."/>
            <person name="Wang Q."/>
            <person name="Geng X."/>
            <person name="Bao W."/>
            <person name="He P."/>
            <person name="Cai J."/>
        </authorList>
    </citation>
    <scope>NUCLEOTIDE SEQUENCE [LARGE SCALE GENOMIC DNA]</scope>
    <source>
        <strain evidence="3">Xu316</strain>
    </source>
</reference>
<keyword evidence="3" id="KW-1185">Reference proteome</keyword>
<keyword evidence="1" id="KW-0472">Membrane</keyword>
<keyword evidence="1" id="KW-1133">Transmembrane helix</keyword>
<comment type="caution">
    <text evidence="2">The sequence shown here is derived from an EMBL/GenBank/DDBJ whole genome shotgun (WGS) entry which is preliminary data.</text>
</comment>
<organism evidence="2 3">
    <name type="scientific">Candida maltosa (strain Xu316)</name>
    <name type="common">Yeast</name>
    <dbReference type="NCBI Taxonomy" id="1245528"/>
    <lineage>
        <taxon>Eukaryota</taxon>
        <taxon>Fungi</taxon>
        <taxon>Dikarya</taxon>
        <taxon>Ascomycota</taxon>
        <taxon>Saccharomycotina</taxon>
        <taxon>Pichiomycetes</taxon>
        <taxon>Debaryomycetaceae</taxon>
        <taxon>Candida/Lodderomyces clade</taxon>
        <taxon>Candida</taxon>
    </lineage>
</organism>